<keyword evidence="1" id="KW-0472">Membrane</keyword>
<comment type="caution">
    <text evidence="3">The sequence shown here is derived from an EMBL/GenBank/DDBJ whole genome shotgun (WGS) entry which is preliminary data.</text>
</comment>
<gene>
    <name evidence="3" type="ORF">CWB96_06460</name>
    <name evidence="2" type="ORF">CWB97_20545</name>
</gene>
<keyword evidence="4" id="KW-1185">Reference proteome</keyword>
<keyword evidence="1" id="KW-1133">Transmembrane helix</keyword>
<evidence type="ECO:0000313" key="4">
    <source>
        <dbReference type="Proteomes" id="UP000305730"/>
    </source>
</evidence>
<feature type="transmembrane region" description="Helical" evidence="1">
    <location>
        <begin position="56"/>
        <end position="76"/>
    </location>
</feature>
<reference evidence="5" key="2">
    <citation type="submission" date="2019-06" db="EMBL/GenBank/DDBJ databases">
        <title>Co-occurence of chitin degradation, pigmentation and bioactivity in marine Pseudoalteromonas.</title>
        <authorList>
            <person name="Sonnenschein E.C."/>
            <person name="Bech P.K."/>
        </authorList>
    </citation>
    <scope>NUCLEOTIDE SEQUENCE [LARGE SCALE GENOMIC DNA]</scope>
    <source>
        <strain evidence="5">S2231</strain>
    </source>
</reference>
<dbReference type="Proteomes" id="UP000307706">
    <property type="component" value="Unassembled WGS sequence"/>
</dbReference>
<evidence type="ECO:0000313" key="2">
    <source>
        <dbReference type="EMBL" id="TMP39812.1"/>
    </source>
</evidence>
<evidence type="ECO:0000256" key="1">
    <source>
        <dbReference type="SAM" id="Phobius"/>
    </source>
</evidence>
<feature type="transmembrane region" description="Helical" evidence="1">
    <location>
        <begin position="88"/>
        <end position="110"/>
    </location>
</feature>
<evidence type="ECO:0000313" key="5">
    <source>
        <dbReference type="Proteomes" id="UP000307706"/>
    </source>
</evidence>
<name>A0A5S3XRK7_9GAMM</name>
<organism evidence="3 5">
    <name type="scientific">Pseudoalteromonas citrea</name>
    <dbReference type="NCBI Taxonomy" id="43655"/>
    <lineage>
        <taxon>Bacteria</taxon>
        <taxon>Pseudomonadati</taxon>
        <taxon>Pseudomonadota</taxon>
        <taxon>Gammaproteobacteria</taxon>
        <taxon>Alteromonadales</taxon>
        <taxon>Pseudoalteromonadaceae</taxon>
        <taxon>Pseudoalteromonas</taxon>
    </lineage>
</organism>
<sequence>MIIIAVILVITLIKTSLLGLGLISILIATLSLFIIKKLSLSHDLTQAFTKIYNIALYGHLSIYAILCIKLLFFNNVTDIPAFIAGHFIIHHVLSGLTSVLLMFFTIKLYVNRKSLMSAHKVH</sequence>
<feature type="transmembrane region" description="Helical" evidence="1">
    <location>
        <begin position="6"/>
        <end position="35"/>
    </location>
</feature>
<dbReference type="EMBL" id="PNCK01000097">
    <property type="protein sequence ID" value="TMP39812.1"/>
    <property type="molecule type" value="Genomic_DNA"/>
</dbReference>
<protein>
    <submittedName>
        <fullName evidence="3">Uncharacterized protein</fullName>
    </submittedName>
</protein>
<dbReference type="Proteomes" id="UP000305730">
    <property type="component" value="Unassembled WGS sequence"/>
</dbReference>
<reference evidence="3" key="3">
    <citation type="submission" date="2019-09" db="EMBL/GenBank/DDBJ databases">
        <title>Co-occurence of chitin degradation, pigmentation and bioactivity in marine Pseudoalteromonas.</title>
        <authorList>
            <person name="Sonnenschein E.C."/>
            <person name="Bech P.K."/>
        </authorList>
    </citation>
    <scope>NUCLEOTIDE SEQUENCE</scope>
    <source>
        <strain evidence="3">S2231</strain>
        <strain evidence="2 4">S2233</strain>
    </source>
</reference>
<reference evidence="3 5" key="1">
    <citation type="submission" date="2017-12" db="EMBL/GenBank/DDBJ databases">
        <authorList>
            <person name="Paulsen S."/>
            <person name="Gram L.K."/>
        </authorList>
    </citation>
    <scope>NUCLEOTIDE SEQUENCE [LARGE SCALE GENOMIC DNA]</scope>
    <source>
        <strain evidence="3 5">S2231</strain>
        <strain evidence="2">S2233</strain>
    </source>
</reference>
<proteinExistence type="predicted"/>
<dbReference type="AlphaFoldDB" id="A0A5S3XRK7"/>
<dbReference type="EMBL" id="PNCL01000024">
    <property type="protein sequence ID" value="TMP60521.1"/>
    <property type="molecule type" value="Genomic_DNA"/>
</dbReference>
<keyword evidence="1" id="KW-0812">Transmembrane</keyword>
<accession>A0A5S3XRK7</accession>
<evidence type="ECO:0000313" key="3">
    <source>
        <dbReference type="EMBL" id="TMP60521.1"/>
    </source>
</evidence>